<feature type="compositionally biased region" description="Acidic residues" evidence="2">
    <location>
        <begin position="488"/>
        <end position="498"/>
    </location>
</feature>
<comment type="caution">
    <text evidence="3">The sequence shown here is derived from an EMBL/GenBank/DDBJ whole genome shotgun (WGS) entry which is preliminary data.</text>
</comment>
<reference evidence="3 4" key="1">
    <citation type="submission" date="2023-11" db="EMBL/GenBank/DDBJ databases">
        <title>Halocaridina rubra genome assembly.</title>
        <authorList>
            <person name="Smith C."/>
        </authorList>
    </citation>
    <scope>NUCLEOTIDE SEQUENCE [LARGE SCALE GENOMIC DNA]</scope>
    <source>
        <strain evidence="3">EP-1</strain>
        <tissue evidence="3">Whole</tissue>
    </source>
</reference>
<gene>
    <name evidence="3" type="ORF">SK128_011886</name>
</gene>
<accession>A0AAN8WC25</accession>
<feature type="compositionally biased region" description="Basic and acidic residues" evidence="2">
    <location>
        <begin position="457"/>
        <end position="480"/>
    </location>
</feature>
<dbReference type="AlphaFoldDB" id="A0AAN8WC25"/>
<keyword evidence="1" id="KW-0175">Coiled coil</keyword>
<organism evidence="3 4">
    <name type="scientific">Halocaridina rubra</name>
    <name type="common">Hawaiian red shrimp</name>
    <dbReference type="NCBI Taxonomy" id="373956"/>
    <lineage>
        <taxon>Eukaryota</taxon>
        <taxon>Metazoa</taxon>
        <taxon>Ecdysozoa</taxon>
        <taxon>Arthropoda</taxon>
        <taxon>Crustacea</taxon>
        <taxon>Multicrustacea</taxon>
        <taxon>Malacostraca</taxon>
        <taxon>Eumalacostraca</taxon>
        <taxon>Eucarida</taxon>
        <taxon>Decapoda</taxon>
        <taxon>Pleocyemata</taxon>
        <taxon>Caridea</taxon>
        <taxon>Atyoidea</taxon>
        <taxon>Atyidae</taxon>
        <taxon>Halocaridina</taxon>
    </lineage>
</organism>
<dbReference type="Proteomes" id="UP001381693">
    <property type="component" value="Unassembled WGS sequence"/>
</dbReference>
<sequence>MEAIQSAGSTKAKGKKSTIIHRQTFQNSNNIVELTVKTIPKKMIEVSKYSNTQSTFVRDCELKKTFNKVEMEKNNNGRVEKTLVKNPPASKKEIHPAGGGRVTVEVSQKKSRNRHKFIPKGETWRDVLQNYSTIESDDENIDIKPPSAKPKESQAEKKRSHSVNNAWPQIRPSRVSDSDQSSTFSDIIVNRQIPSGEQSFQEGRGHGFSANLRENKHQERNATGSNSRQRLRMQPVDHNAGTSVQGNFAISSQGHHVDFAKQGTEPNRLLSDDVNASPFGESALELLNQLRERLKARGDCEGIDILGAVEKYFAGQGSTGVGVSNVPQSASTASPVYREVFPTPSNGNQNLYSQIKQWKEKQAKPCNVGIPEALPDENSAVPNGLLSNSNQQNIQFAPIEENLEHCRKVAHEEELKREIIRQQKIIADKERDLLELRTLSTHLIAQREQLAYQSEENASKKEYISGNKKQDKREVAETRGEQQPVEFIADEPVQDNDSDASGYHSIKDKRDYMSTLLQLRTENDILRDEIRSHRDLILNLESELAKAYLELQSERHSRIGLSSSRLSGSAPNLDLVGHHLAKVVEEKKPAPSKPFSRNVESEVDSAYEEKTSSRLTSKFGSPQIENLERQNGCRLSEASVNVLSKDTDFATSAQKLNVANTQKSAMRVSPNMPVSSKGSFMPSIPRSTTHQSNLVPEIPLSFHSLYSNTRNASHSRDRGSQGLIFQTDNSKVEEAQTQCFAMGNVKINSLCNESEPARDQDSALFPSFTTFGEEYLQVRVSQDDSSLNLSLPSCGSQSKNPTKNYQVDTSCPSNISKPTMESTRIRELTTSVAENTESNSQHFVVLKASYSSKTLSAEEYI</sequence>
<keyword evidence="4" id="KW-1185">Reference proteome</keyword>
<feature type="region of interest" description="Disordered" evidence="2">
    <location>
        <begin position="89"/>
        <end position="113"/>
    </location>
</feature>
<evidence type="ECO:0000256" key="2">
    <source>
        <dbReference type="SAM" id="MobiDB-lite"/>
    </source>
</evidence>
<protein>
    <submittedName>
        <fullName evidence="3">Uncharacterized protein</fullName>
    </submittedName>
</protein>
<feature type="compositionally biased region" description="Polar residues" evidence="2">
    <location>
        <begin position="192"/>
        <end position="201"/>
    </location>
</feature>
<dbReference type="EMBL" id="JAXCGZ010023094">
    <property type="protein sequence ID" value="KAK7017115.1"/>
    <property type="molecule type" value="Genomic_DNA"/>
</dbReference>
<feature type="region of interest" description="Disordered" evidence="2">
    <location>
        <begin position="455"/>
        <end position="506"/>
    </location>
</feature>
<proteinExistence type="predicted"/>
<evidence type="ECO:0000313" key="3">
    <source>
        <dbReference type="EMBL" id="KAK7017115.1"/>
    </source>
</evidence>
<evidence type="ECO:0000256" key="1">
    <source>
        <dbReference type="SAM" id="Coils"/>
    </source>
</evidence>
<evidence type="ECO:0000313" key="4">
    <source>
        <dbReference type="Proteomes" id="UP001381693"/>
    </source>
</evidence>
<feature type="region of interest" description="Disordered" evidence="2">
    <location>
        <begin position="586"/>
        <end position="615"/>
    </location>
</feature>
<feature type="region of interest" description="Disordered" evidence="2">
    <location>
        <begin position="136"/>
        <end position="229"/>
    </location>
</feature>
<feature type="coiled-coil region" evidence="1">
    <location>
        <begin position="516"/>
        <end position="543"/>
    </location>
</feature>
<name>A0AAN8WC25_HALRR</name>